<dbReference type="RefSeq" id="WP_344193521.1">
    <property type="nucleotide sequence ID" value="NZ_BAAARN010000002.1"/>
</dbReference>
<dbReference type="PROSITE" id="PS00583">
    <property type="entry name" value="PFKB_KINASES_1"/>
    <property type="match status" value="1"/>
</dbReference>
<accession>A0ABN3UQN5</accession>
<feature type="domain" description="Carbohydrate kinase PfkB" evidence="4">
    <location>
        <begin position="61"/>
        <end position="359"/>
    </location>
</feature>
<name>A0ABN3UQN5_9MICO</name>
<keyword evidence="7" id="KW-1185">Reference proteome</keyword>
<dbReference type="PANTHER" id="PTHR10584">
    <property type="entry name" value="SUGAR KINASE"/>
    <property type="match status" value="1"/>
</dbReference>
<dbReference type="InterPro" id="IPR036390">
    <property type="entry name" value="WH_DNA-bd_sf"/>
</dbReference>
<protein>
    <submittedName>
        <fullName evidence="6">PfkB family carbohydrate kinase</fullName>
    </submittedName>
</protein>
<evidence type="ECO:0000256" key="2">
    <source>
        <dbReference type="ARBA" id="ARBA00022777"/>
    </source>
</evidence>
<reference evidence="6 7" key="1">
    <citation type="journal article" date="2019" name="Int. J. Syst. Evol. Microbiol.">
        <title>The Global Catalogue of Microorganisms (GCM) 10K type strain sequencing project: providing services to taxonomists for standard genome sequencing and annotation.</title>
        <authorList>
            <consortium name="The Broad Institute Genomics Platform"/>
            <consortium name="The Broad Institute Genome Sequencing Center for Infectious Disease"/>
            <person name="Wu L."/>
            <person name="Ma J."/>
        </authorList>
    </citation>
    <scope>NUCLEOTIDE SEQUENCE [LARGE SCALE GENOMIC DNA]</scope>
    <source>
        <strain evidence="6 7">JCM 16378</strain>
    </source>
</reference>
<evidence type="ECO:0000256" key="1">
    <source>
        <dbReference type="ARBA" id="ARBA00022679"/>
    </source>
</evidence>
<dbReference type="Gene3D" id="1.10.10.10">
    <property type="entry name" value="Winged helix-like DNA-binding domain superfamily/Winged helix DNA-binding domain"/>
    <property type="match status" value="1"/>
</dbReference>
<dbReference type="SUPFAM" id="SSF53613">
    <property type="entry name" value="Ribokinase-like"/>
    <property type="match status" value="1"/>
</dbReference>
<keyword evidence="2 6" id="KW-0418">Kinase</keyword>
<dbReference type="Gene3D" id="3.40.1190.20">
    <property type="match status" value="1"/>
</dbReference>
<dbReference type="InterPro" id="IPR001845">
    <property type="entry name" value="HTH_ArsR_DNA-bd_dom"/>
</dbReference>
<evidence type="ECO:0000256" key="3">
    <source>
        <dbReference type="SAM" id="MobiDB-lite"/>
    </source>
</evidence>
<dbReference type="InterPro" id="IPR029056">
    <property type="entry name" value="Ribokinase-like"/>
</dbReference>
<dbReference type="CDD" id="cd01941">
    <property type="entry name" value="YeiC_kinase_like"/>
    <property type="match status" value="1"/>
</dbReference>
<feature type="region of interest" description="Disordered" evidence="3">
    <location>
        <begin position="376"/>
        <end position="409"/>
    </location>
</feature>
<dbReference type="SUPFAM" id="SSF46785">
    <property type="entry name" value="Winged helix' DNA-binding domain"/>
    <property type="match status" value="1"/>
</dbReference>
<organism evidence="6 7">
    <name type="scientific">Pedococcus aerophilus</name>
    <dbReference type="NCBI Taxonomy" id="436356"/>
    <lineage>
        <taxon>Bacteria</taxon>
        <taxon>Bacillati</taxon>
        <taxon>Actinomycetota</taxon>
        <taxon>Actinomycetes</taxon>
        <taxon>Micrococcales</taxon>
        <taxon>Intrasporangiaceae</taxon>
        <taxon>Pedococcus</taxon>
    </lineage>
</organism>
<gene>
    <name evidence="6" type="ORF">GCM10009867_23180</name>
</gene>
<evidence type="ECO:0000313" key="7">
    <source>
        <dbReference type="Proteomes" id="UP001501326"/>
    </source>
</evidence>
<dbReference type="InterPro" id="IPR002173">
    <property type="entry name" value="Carboh/pur_kinase_PfkB_CS"/>
</dbReference>
<comment type="caution">
    <text evidence="6">The sequence shown here is derived from an EMBL/GenBank/DDBJ whole genome shotgun (WGS) entry which is preliminary data.</text>
</comment>
<dbReference type="GO" id="GO:0016301">
    <property type="term" value="F:kinase activity"/>
    <property type="evidence" value="ECO:0007669"/>
    <property type="project" value="UniProtKB-KW"/>
</dbReference>
<dbReference type="EMBL" id="BAAARN010000002">
    <property type="protein sequence ID" value="GAA2737141.1"/>
    <property type="molecule type" value="Genomic_DNA"/>
</dbReference>
<dbReference type="Pfam" id="PF01022">
    <property type="entry name" value="HTH_5"/>
    <property type="match status" value="1"/>
</dbReference>
<dbReference type="InterPro" id="IPR036388">
    <property type="entry name" value="WH-like_DNA-bd_sf"/>
</dbReference>
<dbReference type="PANTHER" id="PTHR10584:SF166">
    <property type="entry name" value="RIBOKINASE"/>
    <property type="match status" value="1"/>
</dbReference>
<feature type="compositionally biased region" description="Basic residues" evidence="3">
    <location>
        <begin position="400"/>
        <end position="409"/>
    </location>
</feature>
<sequence length="409" mass="42256">MSLTQRERDIVELLRAQPMLDAAGIAERLGATKAAVSVHLSNLTKKGEILGRGYVVRSEAQSVVVVGGANMDVKAHSAEPAQLHTSNPGAAVTTPGGVGRNIAENLARLGSPTHLVAPVGRDAFGEQVLAMTRAAGVAVDHMIVTEGSTGTYLAVMDATGELLVAVSNMAMTDRLTVRQLGAARDLITHADLLVVDGNVPQAPAAWLLDFAAAVQVPVVIDPVSVAKARHLVTMLSPQRPLLALTPNLDELAALVGAPVAQTRAAISRAARIVHGLGVQHVWVRRGTRGSLLSSLGDDGRVTVTLLPAPAVKVVDVTGAGDSMTAAFVHAILRGDSPADAARFGQMAAGLTVSSSETVRPDLTPRLVDAELAKAAAASTASATATRTAVPTTSRSTTPSTHRRPTKESR</sequence>
<keyword evidence="1" id="KW-0808">Transferase</keyword>
<proteinExistence type="predicted"/>
<dbReference type="Pfam" id="PF00294">
    <property type="entry name" value="PfkB"/>
    <property type="match status" value="1"/>
</dbReference>
<evidence type="ECO:0000313" key="6">
    <source>
        <dbReference type="EMBL" id="GAA2737141.1"/>
    </source>
</evidence>
<dbReference type="Proteomes" id="UP001501326">
    <property type="component" value="Unassembled WGS sequence"/>
</dbReference>
<evidence type="ECO:0000259" key="5">
    <source>
        <dbReference type="Pfam" id="PF01022"/>
    </source>
</evidence>
<dbReference type="PROSITE" id="PS00584">
    <property type="entry name" value="PFKB_KINASES_2"/>
    <property type="match status" value="1"/>
</dbReference>
<evidence type="ECO:0000259" key="4">
    <source>
        <dbReference type="Pfam" id="PF00294"/>
    </source>
</evidence>
<dbReference type="InterPro" id="IPR011611">
    <property type="entry name" value="PfkB_dom"/>
</dbReference>
<feature type="domain" description="HTH arsR-type" evidence="5">
    <location>
        <begin position="8"/>
        <end position="47"/>
    </location>
</feature>
<feature type="compositionally biased region" description="Low complexity" evidence="3">
    <location>
        <begin position="376"/>
        <end position="399"/>
    </location>
</feature>